<dbReference type="InterPro" id="IPR032867">
    <property type="entry name" value="DYW_dom"/>
</dbReference>
<dbReference type="Pfam" id="PF20431">
    <property type="entry name" value="E_motif"/>
    <property type="match status" value="1"/>
</dbReference>
<feature type="repeat" description="PPR" evidence="3">
    <location>
        <begin position="182"/>
        <end position="216"/>
    </location>
</feature>
<feature type="repeat" description="PPR" evidence="3">
    <location>
        <begin position="566"/>
        <end position="596"/>
    </location>
</feature>
<comment type="caution">
    <text evidence="5">The sequence shown here is derived from an EMBL/GenBank/DDBJ whole genome shotgun (WGS) entry which is preliminary data.</text>
</comment>
<dbReference type="AlphaFoldDB" id="A0A9Q1GKJ3"/>
<evidence type="ECO:0000256" key="2">
    <source>
        <dbReference type="ARBA" id="ARBA00022737"/>
    </source>
</evidence>
<feature type="repeat" description="PPR" evidence="3">
    <location>
        <begin position="394"/>
        <end position="428"/>
    </location>
</feature>
<dbReference type="PANTHER" id="PTHR47926">
    <property type="entry name" value="PENTATRICOPEPTIDE REPEAT-CONTAINING PROTEIN"/>
    <property type="match status" value="1"/>
</dbReference>
<dbReference type="FunFam" id="1.25.40.10:FF:000425">
    <property type="entry name" value="Pentatricopeptide repeat-containing protein At3g26540"/>
    <property type="match status" value="1"/>
</dbReference>
<feature type="repeat" description="PPR" evidence="3">
    <location>
        <begin position="495"/>
        <end position="530"/>
    </location>
</feature>
<dbReference type="NCBIfam" id="TIGR00756">
    <property type="entry name" value="PPR"/>
    <property type="match status" value="5"/>
</dbReference>
<dbReference type="Gene3D" id="1.25.40.10">
    <property type="entry name" value="Tetratricopeptide repeat domain"/>
    <property type="match status" value="6"/>
</dbReference>
<evidence type="ECO:0000313" key="5">
    <source>
        <dbReference type="EMBL" id="KAJ8422857.1"/>
    </source>
</evidence>
<dbReference type="GO" id="GO:0003723">
    <property type="term" value="F:RNA binding"/>
    <property type="evidence" value="ECO:0007669"/>
    <property type="project" value="InterPro"/>
</dbReference>
<dbReference type="FunFam" id="1.25.40.10:FF:000381">
    <property type="entry name" value="Pentatricopeptide repeat-containing protein"/>
    <property type="match status" value="1"/>
</dbReference>
<dbReference type="FunFam" id="1.25.40.10:FF:000196">
    <property type="entry name" value="Pentatricopeptide repeat-containing protein At4g14850"/>
    <property type="match status" value="1"/>
</dbReference>
<keyword evidence="2" id="KW-0677">Repeat</keyword>
<comment type="similarity">
    <text evidence="1">Belongs to the PPR family. PCMP-H subfamily.</text>
</comment>
<dbReference type="InterPro" id="IPR046848">
    <property type="entry name" value="E_motif"/>
</dbReference>
<accession>A0A9Q1GKJ3</accession>
<proteinExistence type="inferred from homology"/>
<feature type="domain" description="DYW" evidence="4">
    <location>
        <begin position="916"/>
        <end position="994"/>
    </location>
</feature>
<reference evidence="5" key="1">
    <citation type="submission" date="2022-04" db="EMBL/GenBank/DDBJ databases">
        <title>Carnegiea gigantea Genome sequencing and assembly v2.</title>
        <authorList>
            <person name="Copetti D."/>
            <person name="Sanderson M.J."/>
            <person name="Burquez A."/>
            <person name="Wojciechowski M.F."/>
        </authorList>
    </citation>
    <scope>NUCLEOTIDE SEQUENCE</scope>
    <source>
        <strain evidence="5">SGP5-SGP5p</strain>
        <tissue evidence="5">Aerial part</tissue>
    </source>
</reference>
<sequence length="1107" mass="123446">MYAKLLQPGFLFRRLYPLTTLAAHCSIVRSANPLLPNSGALDSIINRHDPSLSPTSCLYSPQSPTCFGPDNNDMRDFLVSRCQYRSCPDDANHLQLRIIKHGHMVSVGFIPNHYAFGSVLRACQELGPDSLKFGIQIHGLICKTRFAYDVLVCNVLISMYGSCCMESLTYARRVFDEIHCRNSVSWNSIISVYSQRGDVVSACELFSDMQFEGMAFSLRPNEYTFCSIITAASSSRDCSSCLLQQMLTRVQKSGFLGDLYVGSALVSSFARVGLIANARKIFGQMGTRSVVTLNGLMVGLVKQKRGEEAVGIFNEMKHLVEVNPDSYVVLLSAFAEFDILEEGIRSGKELHAYVIRSGLDNAKVAVGNGLITMYAKCGAIDYACSVFELMEDKDIVSWNSLISSLDQNELYEESVRNFCRMRRSGLKPSNFTLISCLSSCASLGWSRTGEQVHTEALKLGLDSDVSVSNALLTLYGETGSFTDCEKLFSVIPEHDQVSWNSMIGALADSGNYASEALMYFLRMMRSSWHLSGVTFVHALSAVSSLSLSELSPQLHALAFKYCATIDTTVQNALISCYGKCGRMEDCESIFTRMSARRDEVSWNSMISSYIHNEQLGKAMDLVWFMMQHGHRLDHFIFATVLSACASVATLERGMEVHACEIRAGLEFDVVVGSAIVDMYAKCGRIDYASRFFELMPVRNVYSWNSIISGYARHGRADKALEIFAKMKTERQTPNHVTFVGVLSACSHGGLVREGFEHFKSMSKEFGLDPQMEHFSCIVDLLGRSGQLNKVEDFINRMPIEPNAFIWRTVVGSCCRTNGHNSELGRQAAKMLVQLEPGNAVNYVLLSNMYAAGAKWENMAKARSAMRLAAARKEAGRSWVTMKDGIHMFVAGDKSHPETDAIYGKLRELQKKMRDDGYVPQTSSALYDLDLESKEELLSYHSEKLAIAFVLTRKSASTIRIMKNLRAFSLSVSCGNYLQVLDKYLVFKRQVEVFHWLWMSSIGYGCQGNVQTASGSFPLAMDVKEMFELSSLTNALLAESLISVEWEMIACGKFPWSLQNCFSGNYVKLWMSLYLDNIQQLLGCNGWLGLWFGTSYRKLDFGKYGCVG</sequence>
<feature type="repeat" description="PPR" evidence="3">
    <location>
        <begin position="699"/>
        <end position="733"/>
    </location>
</feature>
<dbReference type="InterPro" id="IPR011990">
    <property type="entry name" value="TPR-like_helical_dom_sf"/>
</dbReference>
<dbReference type="Pfam" id="PF14432">
    <property type="entry name" value="DYW_deaminase"/>
    <property type="match status" value="1"/>
</dbReference>
<dbReference type="Proteomes" id="UP001153076">
    <property type="component" value="Unassembled WGS sequence"/>
</dbReference>
<gene>
    <name evidence="5" type="ORF">Cgig2_011059</name>
</gene>
<dbReference type="Pfam" id="PF01535">
    <property type="entry name" value="PPR"/>
    <property type="match status" value="6"/>
</dbReference>
<name>A0A9Q1GKJ3_9CARY</name>
<dbReference type="GO" id="GO:0008270">
    <property type="term" value="F:zinc ion binding"/>
    <property type="evidence" value="ECO:0007669"/>
    <property type="project" value="InterPro"/>
</dbReference>
<dbReference type="FunFam" id="1.25.40.10:FF:000031">
    <property type="entry name" value="Pentatricopeptide repeat-containing protein mitochondrial"/>
    <property type="match status" value="1"/>
</dbReference>
<dbReference type="OrthoDB" id="645871at2759"/>
<dbReference type="PANTHER" id="PTHR47926:SF390">
    <property type="entry name" value="TETRATRICOPEPTIDE REPEAT-LIKE SUPERFAMILY PROTEIN"/>
    <property type="match status" value="1"/>
</dbReference>
<dbReference type="InterPro" id="IPR046960">
    <property type="entry name" value="PPR_At4g14850-like_plant"/>
</dbReference>
<dbReference type="GO" id="GO:0009451">
    <property type="term" value="P:RNA modification"/>
    <property type="evidence" value="ECO:0007669"/>
    <property type="project" value="InterPro"/>
</dbReference>
<organism evidence="5 6">
    <name type="scientific">Carnegiea gigantea</name>
    <dbReference type="NCBI Taxonomy" id="171969"/>
    <lineage>
        <taxon>Eukaryota</taxon>
        <taxon>Viridiplantae</taxon>
        <taxon>Streptophyta</taxon>
        <taxon>Embryophyta</taxon>
        <taxon>Tracheophyta</taxon>
        <taxon>Spermatophyta</taxon>
        <taxon>Magnoliopsida</taxon>
        <taxon>eudicotyledons</taxon>
        <taxon>Gunneridae</taxon>
        <taxon>Pentapetalae</taxon>
        <taxon>Caryophyllales</taxon>
        <taxon>Cactineae</taxon>
        <taxon>Cactaceae</taxon>
        <taxon>Cactoideae</taxon>
        <taxon>Echinocereeae</taxon>
        <taxon>Carnegiea</taxon>
    </lineage>
</organism>
<protein>
    <recommendedName>
        <fullName evidence="4">DYW domain-containing protein</fullName>
    </recommendedName>
</protein>
<keyword evidence="6" id="KW-1185">Reference proteome</keyword>
<dbReference type="Pfam" id="PF20430">
    <property type="entry name" value="Eplus_motif"/>
    <property type="match status" value="1"/>
</dbReference>
<feature type="repeat" description="PPR" evidence="3">
    <location>
        <begin position="598"/>
        <end position="632"/>
    </location>
</feature>
<dbReference type="PROSITE" id="PS51375">
    <property type="entry name" value="PPR"/>
    <property type="match status" value="6"/>
</dbReference>
<evidence type="ECO:0000259" key="4">
    <source>
        <dbReference type="Pfam" id="PF14432"/>
    </source>
</evidence>
<dbReference type="EMBL" id="JAKOGI010002129">
    <property type="protein sequence ID" value="KAJ8422857.1"/>
    <property type="molecule type" value="Genomic_DNA"/>
</dbReference>
<dbReference type="FunFam" id="1.25.40.10:FF:000366">
    <property type="entry name" value="Pentatricopeptide (PPR) repeat-containing protein"/>
    <property type="match status" value="1"/>
</dbReference>
<evidence type="ECO:0000313" key="6">
    <source>
        <dbReference type="Proteomes" id="UP001153076"/>
    </source>
</evidence>
<dbReference type="InterPro" id="IPR002885">
    <property type="entry name" value="PPR_rpt"/>
</dbReference>
<dbReference type="InterPro" id="IPR046849">
    <property type="entry name" value="E2_motif"/>
</dbReference>
<evidence type="ECO:0000256" key="1">
    <source>
        <dbReference type="ARBA" id="ARBA00006643"/>
    </source>
</evidence>
<dbReference type="Pfam" id="PF13041">
    <property type="entry name" value="PPR_2"/>
    <property type="match status" value="2"/>
</dbReference>
<evidence type="ECO:0000256" key="3">
    <source>
        <dbReference type="PROSITE-ProRule" id="PRU00708"/>
    </source>
</evidence>